<accession>A0AA40CN91</accession>
<comment type="caution">
    <text evidence="2">The sequence shown here is derived from an EMBL/GenBank/DDBJ whole genome shotgun (WGS) entry which is preliminary data.</text>
</comment>
<dbReference type="EMBL" id="JAULSV010000005">
    <property type="protein sequence ID" value="KAK0643174.1"/>
    <property type="molecule type" value="Genomic_DNA"/>
</dbReference>
<proteinExistence type="predicted"/>
<organism evidence="2 3">
    <name type="scientific">Cercophora newfieldiana</name>
    <dbReference type="NCBI Taxonomy" id="92897"/>
    <lineage>
        <taxon>Eukaryota</taxon>
        <taxon>Fungi</taxon>
        <taxon>Dikarya</taxon>
        <taxon>Ascomycota</taxon>
        <taxon>Pezizomycotina</taxon>
        <taxon>Sordariomycetes</taxon>
        <taxon>Sordariomycetidae</taxon>
        <taxon>Sordariales</taxon>
        <taxon>Lasiosphaeriaceae</taxon>
        <taxon>Cercophora</taxon>
    </lineage>
</organism>
<reference evidence="2" key="1">
    <citation type="submission" date="2023-06" db="EMBL/GenBank/DDBJ databases">
        <title>Genome-scale phylogeny and comparative genomics of the fungal order Sordariales.</title>
        <authorList>
            <consortium name="Lawrence Berkeley National Laboratory"/>
            <person name="Hensen N."/>
            <person name="Bonometti L."/>
            <person name="Westerberg I."/>
            <person name="Brannstrom I.O."/>
            <person name="Guillou S."/>
            <person name="Cros-Aarteil S."/>
            <person name="Calhoun S."/>
            <person name="Haridas S."/>
            <person name="Kuo A."/>
            <person name="Mondo S."/>
            <person name="Pangilinan J."/>
            <person name="Riley R."/>
            <person name="Labutti K."/>
            <person name="Andreopoulos B."/>
            <person name="Lipzen A."/>
            <person name="Chen C."/>
            <person name="Yanf M."/>
            <person name="Daum C."/>
            <person name="Ng V."/>
            <person name="Clum A."/>
            <person name="Steindorff A."/>
            <person name="Ohm R."/>
            <person name="Martin F."/>
            <person name="Silar P."/>
            <person name="Natvig D."/>
            <person name="Lalanne C."/>
            <person name="Gautier V."/>
            <person name="Ament-Velasquez S.L."/>
            <person name="Kruys A."/>
            <person name="Hutchinson M.I."/>
            <person name="Powell A.J."/>
            <person name="Barry K."/>
            <person name="Miller A.N."/>
            <person name="Grigoriev I.V."/>
            <person name="Debuchy R."/>
            <person name="Gladieux P."/>
            <person name="Thoren M.H."/>
            <person name="Johannesson H."/>
        </authorList>
    </citation>
    <scope>NUCLEOTIDE SEQUENCE</scope>
    <source>
        <strain evidence="2">SMH2532-1</strain>
    </source>
</reference>
<sequence length="316" mass="34852">MPQMTGVLAFEDSRVVFRQARRRVGLRVEAETGWGDEGAGVRQSLCQPRLGPELDDAPPAYQSPRREVGFLFHFRNIHADGDYISDAAYPLAVEPGSMRQEDCNDHDDNTQPNAFWTGADASIPIAPEYLFDADNNTGHLAGLGFGSEMTFPMTSARCPEVQHSDTYSSEMGDAPTSIFAAAAIESPTSAMFAGIDPSHHLPQTPTELQTMPSIELAMVSTFSKPLKQKKKRGRPRLFTASDEAGNQDDKSQVRRTLVHDTRRLCPQGLAPRTAGPTDRTPENATARRPHVIVIKYSLSRRLSKTRCTCFKHNTGH</sequence>
<dbReference type="Proteomes" id="UP001174936">
    <property type="component" value="Unassembled WGS sequence"/>
</dbReference>
<evidence type="ECO:0000313" key="3">
    <source>
        <dbReference type="Proteomes" id="UP001174936"/>
    </source>
</evidence>
<feature type="compositionally biased region" description="Basic residues" evidence="1">
    <location>
        <begin position="226"/>
        <end position="235"/>
    </location>
</feature>
<dbReference type="AlphaFoldDB" id="A0AA40CN91"/>
<feature type="compositionally biased region" description="Basic and acidic residues" evidence="1">
    <location>
        <begin position="247"/>
        <end position="263"/>
    </location>
</feature>
<gene>
    <name evidence="2" type="ORF">B0T16DRAFT_447200</name>
</gene>
<keyword evidence="3" id="KW-1185">Reference proteome</keyword>
<feature type="region of interest" description="Disordered" evidence="1">
    <location>
        <begin position="225"/>
        <end position="287"/>
    </location>
</feature>
<name>A0AA40CN91_9PEZI</name>
<protein>
    <submittedName>
        <fullName evidence="2">Uncharacterized protein</fullName>
    </submittedName>
</protein>
<evidence type="ECO:0000313" key="2">
    <source>
        <dbReference type="EMBL" id="KAK0643174.1"/>
    </source>
</evidence>
<evidence type="ECO:0000256" key="1">
    <source>
        <dbReference type="SAM" id="MobiDB-lite"/>
    </source>
</evidence>